<evidence type="ECO:0000256" key="7">
    <source>
        <dbReference type="SAM" id="MobiDB-lite"/>
    </source>
</evidence>
<dbReference type="Gene3D" id="3.30.70.100">
    <property type="match status" value="1"/>
</dbReference>
<comment type="similarity">
    <text evidence="2">Belongs to the MscS (TC 1.A.23) family.</text>
</comment>
<evidence type="ECO:0000256" key="5">
    <source>
        <dbReference type="ARBA" id="ARBA00022989"/>
    </source>
</evidence>
<reference evidence="11 12" key="1">
    <citation type="submission" date="2013-08" db="EMBL/GenBank/DDBJ databases">
        <title>Genome sequencing of Cellulomonas bogoriensis 69B4.</title>
        <authorList>
            <person name="Chen F."/>
            <person name="Li Y."/>
            <person name="Wang G."/>
        </authorList>
    </citation>
    <scope>NUCLEOTIDE SEQUENCE [LARGE SCALE GENOMIC DNA]</scope>
    <source>
        <strain evidence="11 12">69B4</strain>
    </source>
</reference>
<keyword evidence="4 8" id="KW-0812">Transmembrane</keyword>
<dbReference type="SUPFAM" id="SSF82861">
    <property type="entry name" value="Mechanosensitive channel protein MscS (YggB), transmembrane region"/>
    <property type="match status" value="1"/>
</dbReference>
<keyword evidence="3" id="KW-1003">Cell membrane</keyword>
<comment type="subcellular location">
    <subcellularLocation>
        <location evidence="1">Cell membrane</location>
        <topology evidence="1">Multi-pass membrane protein</topology>
    </subcellularLocation>
</comment>
<evidence type="ECO:0000256" key="8">
    <source>
        <dbReference type="SAM" id="Phobius"/>
    </source>
</evidence>
<evidence type="ECO:0000256" key="2">
    <source>
        <dbReference type="ARBA" id="ARBA00008017"/>
    </source>
</evidence>
<protein>
    <submittedName>
        <fullName evidence="11">Mechanosensitive ion channel protein MscS</fullName>
    </submittedName>
</protein>
<dbReference type="InterPro" id="IPR045276">
    <property type="entry name" value="YbiO_bact"/>
</dbReference>
<keyword evidence="12" id="KW-1185">Reference proteome</keyword>
<feature type="region of interest" description="Disordered" evidence="7">
    <location>
        <begin position="318"/>
        <end position="341"/>
    </location>
</feature>
<dbReference type="PANTHER" id="PTHR30460">
    <property type="entry name" value="MODERATE CONDUCTANCE MECHANOSENSITIVE CHANNEL YBIO"/>
    <property type="match status" value="1"/>
</dbReference>
<feature type="transmembrane region" description="Helical" evidence="8">
    <location>
        <begin position="33"/>
        <end position="53"/>
    </location>
</feature>
<accession>A0A0A0BWV1</accession>
<dbReference type="Pfam" id="PF00924">
    <property type="entry name" value="MS_channel_2nd"/>
    <property type="match status" value="1"/>
</dbReference>
<comment type="caution">
    <text evidence="11">The sequence shown here is derived from an EMBL/GenBank/DDBJ whole genome shotgun (WGS) entry which is preliminary data.</text>
</comment>
<dbReference type="Proteomes" id="UP000054314">
    <property type="component" value="Unassembled WGS sequence"/>
</dbReference>
<dbReference type="FunFam" id="2.30.30.60:FF:000001">
    <property type="entry name" value="MscS Mechanosensitive ion channel"/>
    <property type="match status" value="1"/>
</dbReference>
<dbReference type="PANTHER" id="PTHR30460:SF0">
    <property type="entry name" value="MODERATE CONDUCTANCE MECHANOSENSITIVE CHANNEL YBIO"/>
    <property type="match status" value="1"/>
</dbReference>
<dbReference type="AlphaFoldDB" id="A0A0A0BWV1"/>
<dbReference type="EMBL" id="AXCZ01000088">
    <property type="protein sequence ID" value="KGM12863.1"/>
    <property type="molecule type" value="Genomic_DNA"/>
</dbReference>
<dbReference type="GO" id="GO:0008381">
    <property type="term" value="F:mechanosensitive monoatomic ion channel activity"/>
    <property type="evidence" value="ECO:0007669"/>
    <property type="project" value="InterPro"/>
</dbReference>
<dbReference type="Gene3D" id="2.30.30.60">
    <property type="match status" value="1"/>
</dbReference>
<organism evidence="11 12">
    <name type="scientific">Cellulomonas bogoriensis 69B4 = DSM 16987</name>
    <dbReference type="NCBI Taxonomy" id="1386082"/>
    <lineage>
        <taxon>Bacteria</taxon>
        <taxon>Bacillati</taxon>
        <taxon>Actinomycetota</taxon>
        <taxon>Actinomycetes</taxon>
        <taxon>Micrococcales</taxon>
        <taxon>Cellulomonadaceae</taxon>
        <taxon>Cellulomonas</taxon>
    </lineage>
</organism>
<evidence type="ECO:0000259" key="10">
    <source>
        <dbReference type="Pfam" id="PF21082"/>
    </source>
</evidence>
<dbReference type="InterPro" id="IPR010920">
    <property type="entry name" value="LSM_dom_sf"/>
</dbReference>
<feature type="domain" description="Mechanosensitive ion channel MscS C-terminal" evidence="10">
    <location>
        <begin position="223"/>
        <end position="304"/>
    </location>
</feature>
<dbReference type="Gene3D" id="1.10.287.1260">
    <property type="match status" value="1"/>
</dbReference>
<feature type="domain" description="Mechanosensitive ion channel MscS" evidence="9">
    <location>
        <begin position="147"/>
        <end position="210"/>
    </location>
</feature>
<keyword evidence="5 8" id="KW-1133">Transmembrane helix</keyword>
<evidence type="ECO:0000256" key="4">
    <source>
        <dbReference type="ARBA" id="ARBA00022692"/>
    </source>
</evidence>
<keyword evidence="6 8" id="KW-0472">Membrane</keyword>
<dbReference type="InterPro" id="IPR049278">
    <property type="entry name" value="MS_channel_C"/>
</dbReference>
<proteinExistence type="inferred from homology"/>
<dbReference type="InterPro" id="IPR023408">
    <property type="entry name" value="MscS_beta-dom_sf"/>
</dbReference>
<feature type="transmembrane region" description="Helical" evidence="8">
    <location>
        <begin position="101"/>
        <end position="122"/>
    </location>
</feature>
<sequence length="341" mass="37144">MLDMDLDPQSISDPGAWARLAARFWGWFMGTPLQSLIAVLVGLLLLAAARWVIRRVVRSIVDGGMTVRQHAGRLLSRTGLAAQSDPLIIARRVQRAETMGSVLRSAAGLVIAILVLTALANIHDWDLGPLLASAGVAGVALGFGAQTLVKDFLSGLFMLVEDQYGVGDVVDLGEASGVVEAIGLRVTQVRDLSGTLWYVRNGEVMRVGNMTQGWSKAFIEVLVTPDADVPRAIELMRTAAAEVADDDELGRLLLADAEVTGYEDLTAESVRLRLMVKTAPAQQWRIQRVLRRHIRDLFAAEGIPLALERREVLVEREFHRHDDPAADEPADDDATGDESRT</sequence>
<dbReference type="InterPro" id="IPR011014">
    <property type="entry name" value="MscS_channel_TM-2"/>
</dbReference>
<dbReference type="InterPro" id="IPR011066">
    <property type="entry name" value="MscS_channel_C_sf"/>
</dbReference>
<dbReference type="SUPFAM" id="SSF50182">
    <property type="entry name" value="Sm-like ribonucleoproteins"/>
    <property type="match status" value="1"/>
</dbReference>
<gene>
    <name evidence="11" type="ORF">N869_01245</name>
</gene>
<feature type="transmembrane region" description="Helical" evidence="8">
    <location>
        <begin position="128"/>
        <end position="149"/>
    </location>
</feature>
<evidence type="ECO:0000256" key="3">
    <source>
        <dbReference type="ARBA" id="ARBA00022475"/>
    </source>
</evidence>
<evidence type="ECO:0000313" key="12">
    <source>
        <dbReference type="Proteomes" id="UP000054314"/>
    </source>
</evidence>
<evidence type="ECO:0000256" key="1">
    <source>
        <dbReference type="ARBA" id="ARBA00004651"/>
    </source>
</evidence>
<dbReference type="InterPro" id="IPR006685">
    <property type="entry name" value="MscS_channel_2nd"/>
</dbReference>
<evidence type="ECO:0000313" key="11">
    <source>
        <dbReference type="EMBL" id="KGM12863.1"/>
    </source>
</evidence>
<name>A0A0A0BWV1_9CELL</name>
<dbReference type="Pfam" id="PF21082">
    <property type="entry name" value="MS_channel_3rd"/>
    <property type="match status" value="1"/>
</dbReference>
<evidence type="ECO:0000256" key="6">
    <source>
        <dbReference type="ARBA" id="ARBA00023136"/>
    </source>
</evidence>
<feature type="compositionally biased region" description="Acidic residues" evidence="7">
    <location>
        <begin position="325"/>
        <end position="341"/>
    </location>
</feature>
<evidence type="ECO:0000259" key="9">
    <source>
        <dbReference type="Pfam" id="PF00924"/>
    </source>
</evidence>
<dbReference type="GO" id="GO:0005886">
    <property type="term" value="C:plasma membrane"/>
    <property type="evidence" value="ECO:0007669"/>
    <property type="project" value="UniProtKB-SubCell"/>
</dbReference>
<dbReference type="SUPFAM" id="SSF82689">
    <property type="entry name" value="Mechanosensitive channel protein MscS (YggB), C-terminal domain"/>
    <property type="match status" value="1"/>
</dbReference>